<dbReference type="Gene3D" id="1.10.10.10">
    <property type="entry name" value="Winged helix-like DNA-binding domain superfamily/Winged helix DNA-binding domain"/>
    <property type="match status" value="1"/>
</dbReference>
<accession>A0A2S0L6B3</accession>
<gene>
    <name evidence="2" type="ORF">C5Q96_07960</name>
</gene>
<reference evidence="3" key="1">
    <citation type="submission" date="2018-02" db="EMBL/GenBank/DDBJ databases">
        <authorList>
            <person name="Holder M.E."/>
            <person name="Ajami N.J."/>
            <person name="Petrosino J.F."/>
        </authorList>
    </citation>
    <scope>NUCLEOTIDE SEQUENCE [LARGE SCALE GENOMIC DNA]</scope>
    <source>
        <strain evidence="3">CCUG 47132</strain>
    </source>
</reference>
<dbReference type="InterPro" id="IPR036388">
    <property type="entry name" value="WH-like_DNA-bd_sf"/>
</dbReference>
<dbReference type="EMBL" id="CP027228">
    <property type="protein sequence ID" value="AVM48792.1"/>
    <property type="molecule type" value="Genomic_DNA"/>
</dbReference>
<organism evidence="2 3">
    <name type="scientific">Mogibacterium diversum</name>
    <dbReference type="NCBI Taxonomy" id="114527"/>
    <lineage>
        <taxon>Bacteria</taxon>
        <taxon>Bacillati</taxon>
        <taxon>Bacillota</taxon>
        <taxon>Clostridia</taxon>
        <taxon>Peptostreptococcales</taxon>
        <taxon>Anaerovoracaceae</taxon>
        <taxon>Mogibacterium</taxon>
    </lineage>
</organism>
<dbReference type="PANTHER" id="PTHR30595">
    <property type="entry name" value="GLPR-RELATED TRANSCRIPTIONAL REPRESSOR"/>
    <property type="match status" value="1"/>
</dbReference>
<name>A0A2S0L6B3_9FIRM</name>
<dbReference type="RefSeq" id="WP_106057846.1">
    <property type="nucleotide sequence ID" value="NZ_CP027228.1"/>
</dbReference>
<dbReference type="InterPro" id="IPR036390">
    <property type="entry name" value="WH_DNA-bd_sf"/>
</dbReference>
<dbReference type="Pfam" id="PF13749">
    <property type="entry name" value="HATPase_c_4"/>
    <property type="match status" value="1"/>
</dbReference>
<dbReference type="InterPro" id="IPR038461">
    <property type="entry name" value="Schlafen_AlbA_2_dom_sf"/>
</dbReference>
<sequence length="507" mass="57941">MTNNDKIDIEKILSKGENEHFEFKKAQNEFPKEAFPTISAFANSCGGILVLGASQKNGEIYPSGISNKQKIIDDMFNGLNNPQRINKNLITNDDVMSVFYPDQDTELLLINVRAASFKEKPIYLNGNSKNTYIRQGSGDYKCSERQINAMIRDAAEDSYDSRGLIDCKLSDLDPESISTYLDLIKKNNPEHPFLLLSKEDFLVKIGAMKRDRVNDNLHCTLAGLLMFGLHSSIKEYLPHYHVEYIHKEDFLLNGKFKDRIIYDGTWGEDNLLTFFSIVQEKLFLTLNDSSAILEDGTTRAGISKLKIAIREAFVNSIIHNDFLNNIGIKITRYPHYIEFYNGGSLRISKYDFFKGGHSEPRNHYIQEMFRLINICERAGSGIPKIMDAATTYKLRAPELESSFEFVKFKLWDTTIVESGIVDNPTEKEILSFILTKTLATRKDLDSHLSIHKNTTLKYLNSLEDKGLITKVKLDGNKYYYHLKESPHMANYNFANTIYTLLNDLSNS</sequence>
<dbReference type="InterPro" id="IPR011991">
    <property type="entry name" value="ArsR-like_HTH"/>
</dbReference>
<evidence type="ECO:0000313" key="3">
    <source>
        <dbReference type="Proteomes" id="UP000237883"/>
    </source>
</evidence>
<dbReference type="Gene3D" id="3.30.565.60">
    <property type="match status" value="1"/>
</dbReference>
<dbReference type="Proteomes" id="UP000237883">
    <property type="component" value="Chromosome"/>
</dbReference>
<keyword evidence="3" id="KW-1185">Reference proteome</keyword>
<dbReference type="SUPFAM" id="SSF46785">
    <property type="entry name" value="Winged helix' DNA-binding domain"/>
    <property type="match status" value="1"/>
</dbReference>
<evidence type="ECO:0000313" key="2">
    <source>
        <dbReference type="EMBL" id="AVM48792.1"/>
    </source>
</evidence>
<dbReference type="AlphaFoldDB" id="A0A2S0L6B3"/>
<dbReference type="InterPro" id="IPR007421">
    <property type="entry name" value="Schlafen_AlbA_2_dom"/>
</dbReference>
<dbReference type="InterPro" id="IPR038475">
    <property type="entry name" value="RecG_C_sf"/>
</dbReference>
<dbReference type="Pfam" id="PF04326">
    <property type="entry name" value="SLFN_AlbA_2"/>
    <property type="match status" value="1"/>
</dbReference>
<evidence type="ECO:0000259" key="1">
    <source>
        <dbReference type="Pfam" id="PF04326"/>
    </source>
</evidence>
<dbReference type="OrthoDB" id="9768354at2"/>
<proteinExistence type="predicted"/>
<dbReference type="Gene3D" id="3.30.950.30">
    <property type="entry name" value="Schlafen, AAA domain"/>
    <property type="match status" value="1"/>
</dbReference>
<dbReference type="CDD" id="cd00090">
    <property type="entry name" value="HTH_ARSR"/>
    <property type="match status" value="1"/>
</dbReference>
<feature type="domain" description="Schlafen AlbA-2" evidence="1">
    <location>
        <begin position="17"/>
        <end position="142"/>
    </location>
</feature>
<dbReference type="KEGG" id="mdv:C5Q96_07960"/>
<protein>
    <submittedName>
        <fullName evidence="2">AAA family ATPase</fullName>
    </submittedName>
</protein>
<dbReference type="GeneID" id="78392197"/>
<dbReference type="PANTHER" id="PTHR30595:SF6">
    <property type="entry name" value="SCHLAFEN ALBA-2 DOMAIN-CONTAINING PROTEIN"/>
    <property type="match status" value="1"/>
</dbReference>